<dbReference type="SUPFAM" id="SSF54593">
    <property type="entry name" value="Glyoxalase/Bleomycin resistance protein/Dihydroxybiphenyl dioxygenase"/>
    <property type="match status" value="2"/>
</dbReference>
<feature type="domain" description="PhnB-like" evidence="1">
    <location>
        <begin position="132"/>
        <end position="253"/>
    </location>
</feature>
<dbReference type="Gene3D" id="3.10.180.10">
    <property type="entry name" value="2,3-Dihydroxybiphenyl 1,2-Dioxygenase, domain 1"/>
    <property type="match status" value="1"/>
</dbReference>
<dbReference type="Pfam" id="PF06983">
    <property type="entry name" value="3-dmu-9_3-mt"/>
    <property type="match status" value="2"/>
</dbReference>
<organism evidence="2 3">
    <name type="scientific">Proteiniclasticum ruminis</name>
    <dbReference type="NCBI Taxonomy" id="398199"/>
    <lineage>
        <taxon>Bacteria</taxon>
        <taxon>Bacillati</taxon>
        <taxon>Bacillota</taxon>
        <taxon>Clostridia</taxon>
        <taxon>Eubacteriales</taxon>
        <taxon>Clostridiaceae</taxon>
        <taxon>Proteiniclasticum</taxon>
    </lineage>
</organism>
<dbReference type="GO" id="GO:0008168">
    <property type="term" value="F:methyltransferase activity"/>
    <property type="evidence" value="ECO:0007669"/>
    <property type="project" value="UniProtKB-KW"/>
</dbReference>
<accession>A0A1G8LKJ1</accession>
<evidence type="ECO:0000259" key="1">
    <source>
        <dbReference type="Pfam" id="PF06983"/>
    </source>
</evidence>
<dbReference type="RefSeq" id="WP_031575352.1">
    <property type="nucleotide sequence ID" value="NZ_FNDZ01000003.1"/>
</dbReference>
<dbReference type="CDD" id="cd06588">
    <property type="entry name" value="PhnB_like"/>
    <property type="match status" value="2"/>
</dbReference>
<evidence type="ECO:0000313" key="3">
    <source>
        <dbReference type="Proteomes" id="UP000183255"/>
    </source>
</evidence>
<dbReference type="GO" id="GO:0032259">
    <property type="term" value="P:methylation"/>
    <property type="evidence" value="ECO:0007669"/>
    <property type="project" value="UniProtKB-KW"/>
</dbReference>
<dbReference type="InterPro" id="IPR028973">
    <property type="entry name" value="PhnB-like"/>
</dbReference>
<dbReference type="Gene3D" id="3.30.720.100">
    <property type="match status" value="1"/>
</dbReference>
<keyword evidence="2" id="KW-0489">Methyltransferase</keyword>
<gene>
    <name evidence="2" type="ORF">SAMN05421804_103108</name>
</gene>
<keyword evidence="2" id="KW-0808">Transferase</keyword>
<sequence>MKNIVPHLWFDQEAKEAVTFYMSLFEDSRMLRDIVIEDTPSGDAPLHYFTLAGQEFAAISGGPYFKFNPSVSFMVQCKEKEEVDRLWNAFAEGGEVLMELNSYPFSPYYGWIQDRFGLSWQLSLVEAEPISQKIMPCLLFAKDVCGKAEEAGNFYASVFPESSVDFVSFYQEGEASSAKAKVNYLQFSLQKMLFTAMDHAMEGEEIFTEAISFIVNCKDQDEIDYFWDRLSFVKEAEQCGWIKDKYGLSWQIVPEDFDDIFVTGSKEEVKRVTEALLEMKKLDIAALEKARLGE</sequence>
<dbReference type="Proteomes" id="UP000183255">
    <property type="component" value="Unassembled WGS sequence"/>
</dbReference>
<proteinExistence type="predicted"/>
<feature type="domain" description="PhnB-like" evidence="1">
    <location>
        <begin position="3"/>
        <end position="122"/>
    </location>
</feature>
<dbReference type="AlphaFoldDB" id="A0A1G8LKJ1"/>
<reference evidence="2 3" key="1">
    <citation type="submission" date="2016-10" db="EMBL/GenBank/DDBJ databases">
        <authorList>
            <person name="de Groot N.N."/>
        </authorList>
    </citation>
    <scope>NUCLEOTIDE SEQUENCE [LARGE SCALE GENOMIC DNA]</scope>
    <source>
        <strain evidence="2 3">CGMCC 1.5058</strain>
    </source>
</reference>
<dbReference type="InterPro" id="IPR029068">
    <property type="entry name" value="Glyas_Bleomycin-R_OHBP_Dase"/>
</dbReference>
<dbReference type="Gene3D" id="3.30.720.110">
    <property type="match status" value="1"/>
</dbReference>
<dbReference type="PANTHER" id="PTHR33990">
    <property type="entry name" value="PROTEIN YJDN-RELATED"/>
    <property type="match status" value="1"/>
</dbReference>
<protein>
    <submittedName>
        <fullName evidence="2">Glyoxalase superfamily enzyme, possibly 3-demethylubiquinone-9 3-methyltransferase</fullName>
    </submittedName>
</protein>
<dbReference type="EMBL" id="FNDZ01000003">
    <property type="protein sequence ID" value="SDI56239.1"/>
    <property type="molecule type" value="Genomic_DNA"/>
</dbReference>
<evidence type="ECO:0000313" key="2">
    <source>
        <dbReference type="EMBL" id="SDI56239.1"/>
    </source>
</evidence>
<keyword evidence="2" id="KW-0830">Ubiquinone</keyword>
<name>A0A1G8LKJ1_9CLOT</name>